<dbReference type="InterPro" id="IPR036663">
    <property type="entry name" value="Fumarylacetoacetase_C_sf"/>
</dbReference>
<keyword evidence="3" id="KW-0378">Hydrolase</keyword>
<protein>
    <submittedName>
        <fullName evidence="3">Fumarylacetoacetate hydrolase family protein</fullName>
    </submittedName>
</protein>
<dbReference type="InterPro" id="IPR011234">
    <property type="entry name" value="Fumarylacetoacetase-like_C"/>
</dbReference>
<dbReference type="PANTHER" id="PTHR11820">
    <property type="entry name" value="ACYLPYRUVASE"/>
    <property type="match status" value="1"/>
</dbReference>
<evidence type="ECO:0000313" key="4">
    <source>
        <dbReference type="Proteomes" id="UP001169492"/>
    </source>
</evidence>
<evidence type="ECO:0000259" key="2">
    <source>
        <dbReference type="Pfam" id="PF01557"/>
    </source>
</evidence>
<evidence type="ECO:0000256" key="1">
    <source>
        <dbReference type="ARBA" id="ARBA00022723"/>
    </source>
</evidence>
<sequence>MLKPSKIVCVGRNYAAHAAELNNPIPAEPLLFIKPPSSLAKLPEVRIPTDRGACHHELELAVQVQQRLRRATPEQASAAIGQVTLALDLTLRELQDKLKQEGQPWERAKAFDGACVLAEWLVVDDPAQLQQASFKLFCDEHLQQQGEATQMLMPIAELIAHISHTFTLEPGDVVLTGTPAGVGPLHVGQQLDLHLQFGATRGHWQGKVIADE</sequence>
<dbReference type="GO" id="GO:0046872">
    <property type="term" value="F:metal ion binding"/>
    <property type="evidence" value="ECO:0007669"/>
    <property type="project" value="UniProtKB-KW"/>
</dbReference>
<comment type="caution">
    <text evidence="3">The sequence shown here is derived from an EMBL/GenBank/DDBJ whole genome shotgun (WGS) entry which is preliminary data.</text>
</comment>
<dbReference type="AlphaFoldDB" id="A0AAW7QT75"/>
<dbReference type="Proteomes" id="UP001169492">
    <property type="component" value="Unassembled WGS sequence"/>
</dbReference>
<dbReference type="PANTHER" id="PTHR11820:SF7">
    <property type="entry name" value="ACYLPYRUVASE FAHD1, MITOCHONDRIAL"/>
    <property type="match status" value="1"/>
</dbReference>
<proteinExistence type="predicted"/>
<dbReference type="Pfam" id="PF01557">
    <property type="entry name" value="FAA_hydrolase"/>
    <property type="match status" value="1"/>
</dbReference>
<dbReference type="EMBL" id="JAGGJB010000001">
    <property type="protein sequence ID" value="MDN7123425.1"/>
    <property type="molecule type" value="Genomic_DNA"/>
</dbReference>
<dbReference type="RefSeq" id="WP_301773774.1">
    <property type="nucleotide sequence ID" value="NZ_JAGGJB010000001.1"/>
</dbReference>
<gene>
    <name evidence="3" type="ORF">J6I90_00850</name>
</gene>
<reference evidence="3 4" key="1">
    <citation type="submission" date="2021-03" db="EMBL/GenBank/DDBJ databases">
        <title>Pseudidiomarina terrestris, a new bacterium isolated from saline soil.</title>
        <authorList>
            <person name="Galisteo C."/>
            <person name="De La Haba R."/>
            <person name="Sanchez-Porro C."/>
            <person name="Ventosa A."/>
        </authorList>
    </citation>
    <scope>NUCLEOTIDE SEQUENCE [LARGE SCALE GENOMIC DNA]</scope>
    <source>
        <strain evidence="3 4">1APP75-32.1</strain>
    </source>
</reference>
<dbReference type="NCBIfam" id="NF007967">
    <property type="entry name" value="PRK10691.1"/>
    <property type="match status" value="1"/>
</dbReference>
<feature type="domain" description="Fumarylacetoacetase-like C-terminal" evidence="2">
    <location>
        <begin position="6"/>
        <end position="199"/>
    </location>
</feature>
<name>A0AAW7QT75_9GAMM</name>
<organism evidence="3 4">
    <name type="scientific">Pseudidiomarina terrestris</name>
    <dbReference type="NCBI Taxonomy" id="2820060"/>
    <lineage>
        <taxon>Bacteria</taxon>
        <taxon>Pseudomonadati</taxon>
        <taxon>Pseudomonadota</taxon>
        <taxon>Gammaproteobacteria</taxon>
        <taxon>Alteromonadales</taxon>
        <taxon>Idiomarinaceae</taxon>
        <taxon>Pseudidiomarina</taxon>
    </lineage>
</organism>
<dbReference type="Gene3D" id="3.90.850.10">
    <property type="entry name" value="Fumarylacetoacetase-like, C-terminal domain"/>
    <property type="match status" value="1"/>
</dbReference>
<dbReference type="GO" id="GO:0018773">
    <property type="term" value="F:acetylpyruvate hydrolase activity"/>
    <property type="evidence" value="ECO:0007669"/>
    <property type="project" value="TreeGrafter"/>
</dbReference>
<accession>A0AAW7QT75</accession>
<keyword evidence="1" id="KW-0479">Metal-binding</keyword>
<evidence type="ECO:0000313" key="3">
    <source>
        <dbReference type="EMBL" id="MDN7123425.1"/>
    </source>
</evidence>
<dbReference type="SUPFAM" id="SSF56529">
    <property type="entry name" value="FAH"/>
    <property type="match status" value="1"/>
</dbReference>